<keyword evidence="1" id="KW-0808">Transferase</keyword>
<sequence length="159" mass="19152">MEQDIRWHQRFFNYNKALLKLEQAIAYIKHNFIEHEEDKMDSEDLGYVLDEMIKEGLIQRFEYTHELAWNVMKDYAEYQGNNLVGGSRDATREALQLKIIENGEVWMDMIQSRNKTTHTYNESTANEIYRKIIENYFPLFLAFKIKMEEKRSGEQQKQL</sequence>
<evidence type="ECO:0000313" key="1">
    <source>
        <dbReference type="EMBL" id="PWS26804.1"/>
    </source>
</evidence>
<accession>A0A317EJP1</accession>
<dbReference type="NCBIfam" id="TIGR01987">
    <property type="entry name" value="HI0074"/>
    <property type="match status" value="1"/>
</dbReference>
<dbReference type="Gene3D" id="1.20.120.330">
    <property type="entry name" value="Nucleotidyltransferases domain 2"/>
    <property type="match status" value="1"/>
</dbReference>
<keyword evidence="2" id="KW-1185">Reference proteome</keyword>
<dbReference type="Pfam" id="PF08780">
    <property type="entry name" value="NTase_sub_bind"/>
    <property type="match status" value="1"/>
</dbReference>
<dbReference type="InterPro" id="IPR010235">
    <property type="entry name" value="HepT"/>
</dbReference>
<dbReference type="RefSeq" id="WP_109926152.1">
    <property type="nucleotide sequence ID" value="NZ_QGNZ01000003.1"/>
</dbReference>
<evidence type="ECO:0000313" key="2">
    <source>
        <dbReference type="Proteomes" id="UP000245379"/>
    </source>
</evidence>
<dbReference type="AlphaFoldDB" id="A0A317EJP1"/>
<proteinExistence type="predicted"/>
<comment type="caution">
    <text evidence="1">The sequence shown here is derived from an EMBL/GenBank/DDBJ whole genome shotgun (WGS) entry which is preliminary data.</text>
</comment>
<reference evidence="1 2" key="1">
    <citation type="submission" date="2018-05" db="EMBL/GenBank/DDBJ databases">
        <title>Pedobacter paludis sp. nov., isolated from wetland soil.</title>
        <authorList>
            <person name="Zhang Y."/>
            <person name="Wang G."/>
        </authorList>
    </citation>
    <scope>NUCLEOTIDE SEQUENCE [LARGE SCALE GENOMIC DNA]</scope>
    <source>
        <strain evidence="1 2">KCTC22721</strain>
    </source>
</reference>
<dbReference type="OrthoDB" id="9810452at2"/>
<organism evidence="1 2">
    <name type="scientific">Pedobacter yonginense</name>
    <dbReference type="NCBI Taxonomy" id="651869"/>
    <lineage>
        <taxon>Bacteria</taxon>
        <taxon>Pseudomonadati</taxon>
        <taxon>Bacteroidota</taxon>
        <taxon>Sphingobacteriia</taxon>
        <taxon>Sphingobacteriales</taxon>
        <taxon>Sphingobacteriaceae</taxon>
        <taxon>Pedobacter</taxon>
    </lineage>
</organism>
<dbReference type="EMBL" id="QGNZ01000003">
    <property type="protein sequence ID" value="PWS26804.1"/>
    <property type="molecule type" value="Genomic_DNA"/>
</dbReference>
<protein>
    <submittedName>
        <fullName evidence="1">Nucleotidyltransferase</fullName>
    </submittedName>
</protein>
<gene>
    <name evidence="1" type="ORF">DHW03_12285</name>
</gene>
<name>A0A317EJP1_9SPHI</name>
<dbReference type="GO" id="GO:0016740">
    <property type="term" value="F:transferase activity"/>
    <property type="evidence" value="ECO:0007669"/>
    <property type="project" value="UniProtKB-KW"/>
</dbReference>
<dbReference type="Proteomes" id="UP000245379">
    <property type="component" value="Unassembled WGS sequence"/>
</dbReference>
<dbReference type="SUPFAM" id="SSF81593">
    <property type="entry name" value="Nucleotidyltransferase substrate binding subunit/domain"/>
    <property type="match status" value="1"/>
</dbReference>